<protein>
    <recommendedName>
        <fullName evidence="10">Beta-defensin</fullName>
    </recommendedName>
</protein>
<feature type="signal peptide" evidence="10">
    <location>
        <begin position="1"/>
        <end position="17"/>
    </location>
</feature>
<evidence type="ECO:0000313" key="13">
    <source>
        <dbReference type="Proteomes" id="UP000694385"/>
    </source>
</evidence>
<dbReference type="InterPro" id="IPR050544">
    <property type="entry name" value="Beta-defensin"/>
</dbReference>
<dbReference type="Pfam" id="PF13841">
    <property type="entry name" value="Defensin_beta_2"/>
    <property type="match status" value="1"/>
</dbReference>
<evidence type="ECO:0000256" key="9">
    <source>
        <dbReference type="ARBA" id="ARBA00023157"/>
    </source>
</evidence>
<comment type="subcellular location">
    <subcellularLocation>
        <location evidence="2 10">Secreted</location>
    </subcellularLocation>
</comment>
<evidence type="ECO:0000313" key="12">
    <source>
        <dbReference type="Ensembl" id="ENSJJAP00000004161.1"/>
    </source>
</evidence>
<dbReference type="GeneTree" id="ENSGT00940000163582"/>
<evidence type="ECO:0000256" key="4">
    <source>
        <dbReference type="ARBA" id="ARBA00022525"/>
    </source>
</evidence>
<keyword evidence="6 10" id="KW-0732">Signal</keyword>
<evidence type="ECO:0000256" key="8">
    <source>
        <dbReference type="ARBA" id="ARBA00023022"/>
    </source>
</evidence>
<dbReference type="GO" id="GO:0045087">
    <property type="term" value="P:innate immune response"/>
    <property type="evidence" value="ECO:0007669"/>
    <property type="project" value="InterPro"/>
</dbReference>
<keyword evidence="5 10" id="KW-0929">Antimicrobial</keyword>
<name>A0A8C5K5P2_JACJA</name>
<reference evidence="12" key="1">
    <citation type="submission" date="2025-08" db="UniProtKB">
        <authorList>
            <consortium name="Ensembl"/>
        </authorList>
    </citation>
    <scope>IDENTIFICATION</scope>
</reference>
<keyword evidence="7 10" id="KW-0211">Defensin</keyword>
<dbReference type="Ensembl" id="ENSJJAT00000009662.1">
    <property type="protein sequence ID" value="ENSJJAP00000004161.1"/>
    <property type="gene ID" value="ENSJJAG00000008564.1"/>
</dbReference>
<keyword evidence="4 10" id="KW-0964">Secreted</keyword>
<feature type="chain" id="PRO_5034744557" description="Beta-defensin" evidence="10">
    <location>
        <begin position="18"/>
        <end position="67"/>
    </location>
</feature>
<dbReference type="InterPro" id="IPR025933">
    <property type="entry name" value="Beta_defensin_dom"/>
</dbReference>
<gene>
    <name evidence="12" type="primary">LOC101600579</name>
</gene>
<evidence type="ECO:0000256" key="1">
    <source>
        <dbReference type="ARBA" id="ARBA00002878"/>
    </source>
</evidence>
<dbReference type="PANTHER" id="PTHR15001">
    <property type="entry name" value="BETA-DEFENSIN 123-RELATED"/>
    <property type="match status" value="1"/>
</dbReference>
<evidence type="ECO:0000256" key="10">
    <source>
        <dbReference type="RuleBase" id="RU231113"/>
    </source>
</evidence>
<evidence type="ECO:0000256" key="5">
    <source>
        <dbReference type="ARBA" id="ARBA00022529"/>
    </source>
</evidence>
<evidence type="ECO:0000256" key="2">
    <source>
        <dbReference type="ARBA" id="ARBA00004613"/>
    </source>
</evidence>
<keyword evidence="8 10" id="KW-0044">Antibiotic</keyword>
<dbReference type="Proteomes" id="UP000694385">
    <property type="component" value="Unassembled WGS sequence"/>
</dbReference>
<dbReference type="GO" id="GO:0005576">
    <property type="term" value="C:extracellular region"/>
    <property type="evidence" value="ECO:0007669"/>
    <property type="project" value="UniProtKB-SubCell"/>
</dbReference>
<keyword evidence="9" id="KW-1015">Disulfide bond</keyword>
<evidence type="ECO:0000256" key="7">
    <source>
        <dbReference type="ARBA" id="ARBA00022940"/>
    </source>
</evidence>
<organism evidence="12 13">
    <name type="scientific">Jaculus jaculus</name>
    <name type="common">Lesser Egyptian jerboa</name>
    <dbReference type="NCBI Taxonomy" id="51337"/>
    <lineage>
        <taxon>Eukaryota</taxon>
        <taxon>Metazoa</taxon>
        <taxon>Chordata</taxon>
        <taxon>Craniata</taxon>
        <taxon>Vertebrata</taxon>
        <taxon>Euteleostomi</taxon>
        <taxon>Mammalia</taxon>
        <taxon>Eutheria</taxon>
        <taxon>Euarchontoglires</taxon>
        <taxon>Glires</taxon>
        <taxon>Rodentia</taxon>
        <taxon>Myomorpha</taxon>
        <taxon>Dipodoidea</taxon>
        <taxon>Dipodidae</taxon>
        <taxon>Dipodinae</taxon>
        <taxon>Jaculus</taxon>
    </lineage>
</organism>
<dbReference type="AlphaFoldDB" id="A0A8C5K5P2"/>
<comment type="function">
    <text evidence="1 10">Has antibacterial activity.</text>
</comment>
<evidence type="ECO:0000256" key="6">
    <source>
        <dbReference type="ARBA" id="ARBA00022729"/>
    </source>
</evidence>
<dbReference type="OMA" id="STEKCWK"/>
<accession>A0A8C5K5P2</accession>
<dbReference type="GO" id="GO:0042742">
    <property type="term" value="P:defense response to bacterium"/>
    <property type="evidence" value="ECO:0007669"/>
    <property type="project" value="UniProtKB-UniRule"/>
</dbReference>
<dbReference type="PANTHER" id="PTHR15001:SF5">
    <property type="entry name" value="BETA-DEFENSIN"/>
    <property type="match status" value="1"/>
</dbReference>
<keyword evidence="13" id="KW-1185">Reference proteome</keyword>
<sequence>MKPFWVTLAVMLLLSQAMPGDTEKCWHSRGSCRERCFRNERVYIFCMNGKLCCLKPKNQESHDEVKQ</sequence>
<comment type="similarity">
    <text evidence="3 10">Belongs to the beta-defensin family.</text>
</comment>
<evidence type="ECO:0000256" key="3">
    <source>
        <dbReference type="ARBA" id="ARBA00007371"/>
    </source>
</evidence>
<proteinExistence type="inferred from homology"/>
<evidence type="ECO:0000259" key="11">
    <source>
        <dbReference type="Pfam" id="PF13841"/>
    </source>
</evidence>
<dbReference type="Gene3D" id="3.10.360.10">
    <property type="entry name" value="Antimicrobial Peptide, Beta-defensin 2, Chain A"/>
    <property type="match status" value="1"/>
</dbReference>
<feature type="domain" description="Beta-defensin" evidence="11">
    <location>
        <begin position="24"/>
        <end position="53"/>
    </location>
</feature>
<reference evidence="12" key="2">
    <citation type="submission" date="2025-09" db="UniProtKB">
        <authorList>
            <consortium name="Ensembl"/>
        </authorList>
    </citation>
    <scope>IDENTIFICATION</scope>
</reference>